<feature type="transmembrane region" description="Helical" evidence="9">
    <location>
        <begin position="47"/>
        <end position="68"/>
    </location>
</feature>
<gene>
    <name evidence="10" type="primary">GPROR28</name>
    <name evidence="10" type="ORF">AaeL_AAEL000391</name>
</gene>
<dbReference type="PANTHER" id="PTHR21137">
    <property type="entry name" value="ODORANT RECEPTOR"/>
    <property type="match status" value="1"/>
</dbReference>
<feature type="transmembrane region" description="Helical" evidence="9">
    <location>
        <begin position="268"/>
        <end position="289"/>
    </location>
</feature>
<dbReference type="GO" id="GO:0005549">
    <property type="term" value="F:odorant binding"/>
    <property type="evidence" value="ECO:0007669"/>
    <property type="project" value="InterPro"/>
</dbReference>
<dbReference type="Proteomes" id="UP000682892">
    <property type="component" value="Unassembled WGS sequence"/>
</dbReference>
<keyword evidence="7 9" id="KW-0675">Receptor</keyword>
<keyword evidence="8 9" id="KW-0807">Transducer</keyword>
<feature type="transmembrane region" description="Helical" evidence="9">
    <location>
        <begin position="135"/>
        <end position="154"/>
    </location>
</feature>
<dbReference type="InterPro" id="IPR004117">
    <property type="entry name" value="7tm6_olfct_rcpt"/>
</dbReference>
<evidence type="ECO:0000256" key="7">
    <source>
        <dbReference type="ARBA" id="ARBA00023170"/>
    </source>
</evidence>
<reference evidence="10" key="1">
    <citation type="submission" date="2005-10" db="EMBL/GenBank/DDBJ databases">
        <authorList>
            <person name="Loftus B.J."/>
            <person name="Nene V.M."/>
            <person name="Hannick L.I."/>
            <person name="Bidwell S."/>
            <person name="Haas B."/>
            <person name="Amedeo P."/>
            <person name="Orvis J."/>
            <person name="Wortman J.R."/>
            <person name="White O.R."/>
            <person name="Salzberg S."/>
            <person name="Shumway M."/>
            <person name="Koo H."/>
            <person name="Zhao Y."/>
            <person name="Holmes M."/>
            <person name="Miller J."/>
            <person name="Schatz M."/>
            <person name="Pop M."/>
            <person name="Pai G."/>
            <person name="Utterback T."/>
            <person name="Rogers Y.-H."/>
            <person name="Kravitz S."/>
            <person name="Fraser C.M."/>
        </authorList>
    </citation>
    <scope>NUCLEOTIDE SEQUENCE</scope>
    <source>
        <strain evidence="10">Liverpool</strain>
    </source>
</reference>
<reference evidence="10" key="3">
    <citation type="submission" date="2012-09" db="EMBL/GenBank/DDBJ databases">
        <authorList>
            <consortium name="VectorBase"/>
        </authorList>
    </citation>
    <scope>NUCLEOTIDE SEQUENCE</scope>
    <source>
        <strain evidence="10">Liverpool</strain>
    </source>
</reference>
<comment type="similarity">
    <text evidence="9">Belongs to the insect chemoreceptor superfamily. Heteromeric odorant receptor channel (TC 1.A.69) family.</text>
</comment>
<keyword evidence="6 9" id="KW-0472">Membrane</keyword>
<comment type="caution">
    <text evidence="9">Lacks conserved residue(s) required for the propagation of feature annotation.</text>
</comment>
<name>A0A1S7UEC7_AEDAE</name>
<dbReference type="Pfam" id="PF02949">
    <property type="entry name" value="7tm_6"/>
    <property type="match status" value="1"/>
</dbReference>
<proteinExistence type="inferred from homology"/>
<evidence type="ECO:0000256" key="8">
    <source>
        <dbReference type="ARBA" id="ARBA00023224"/>
    </source>
</evidence>
<evidence type="ECO:0000256" key="4">
    <source>
        <dbReference type="ARBA" id="ARBA00022725"/>
    </source>
</evidence>
<evidence type="ECO:0000256" key="6">
    <source>
        <dbReference type="ARBA" id="ARBA00023136"/>
    </source>
</evidence>
<evidence type="ECO:0000256" key="5">
    <source>
        <dbReference type="ARBA" id="ARBA00022989"/>
    </source>
</evidence>
<dbReference type="GO" id="GO:0007165">
    <property type="term" value="P:signal transduction"/>
    <property type="evidence" value="ECO:0007669"/>
    <property type="project" value="UniProtKB-KW"/>
</dbReference>
<feature type="transmembrane region" description="Helical" evidence="9">
    <location>
        <begin position="295"/>
        <end position="315"/>
    </location>
</feature>
<evidence type="ECO:0000256" key="2">
    <source>
        <dbReference type="ARBA" id="ARBA00022606"/>
    </source>
</evidence>
<dbReference type="OMA" id="IFLYCRP"/>
<dbReference type="PANTHER" id="PTHR21137:SF44">
    <property type="entry name" value="ODORANT RECEPTOR 13A-RELATED"/>
    <property type="match status" value="1"/>
</dbReference>
<dbReference type="EMBL" id="CH477192">
    <property type="protein sequence ID" value="EAT48597.1"/>
    <property type="molecule type" value="Genomic_DNA"/>
</dbReference>
<accession>A0A1S7UEC7</accession>
<evidence type="ECO:0000313" key="10">
    <source>
        <dbReference type="EMBL" id="EAT48597.1"/>
    </source>
</evidence>
<dbReference type="GO" id="GO:0005886">
    <property type="term" value="C:plasma membrane"/>
    <property type="evidence" value="ECO:0007669"/>
    <property type="project" value="UniProtKB-SubCell"/>
</dbReference>
<sequence length="394" mass="45907">MVWIKADRSSSLEYDSFFRLPKIFGLLNGVVYNDEKPSSKWSKAKNVYFWISLMHSILVAVLELVYLAKSVEQNADFVFIMSLVPLVGHGILAIVKLSVQKYYHKEINSILISLKDIYPSTLDDNITKDYSKKILYMKLFVIFYLVTLIFFNIVPFAPVLHTYFTTGVFEKTLPFFIYYWYDWRRPILYELTFIEQIWVSTASVVANMNIDLMLCSLILQISMHFDVLSDRLSVLQHNDHKELTKCVERHSVLLDLCLRVENIFSRSMLASFLLSSVIICLTGFQVFAQDSINKAIPYATFLFLHMVDVYLLCYYGNLMMEKSLDVSNYAYESLWYLGNRPFQKSILIILERGQRAQTLTAMKFIVINLTCFKTILSTSFSYFTLLKVLNEPMD</sequence>
<evidence type="ECO:0000256" key="1">
    <source>
        <dbReference type="ARBA" id="ARBA00004141"/>
    </source>
</evidence>
<comment type="subcellular location">
    <subcellularLocation>
        <location evidence="9">Cell membrane</location>
        <topology evidence="9">Multi-pass membrane protein</topology>
    </subcellularLocation>
    <subcellularLocation>
        <location evidence="1">Membrane</location>
        <topology evidence="1">Multi-pass membrane protein</topology>
    </subcellularLocation>
</comment>
<reference evidence="10" key="2">
    <citation type="journal article" date="2007" name="Science">
        <title>Genome sequence of Aedes aegypti, a major arbovirus vector.</title>
        <authorList>
            <person name="Nene V."/>
            <person name="Wortman J.R."/>
            <person name="Lawson D."/>
            <person name="Haas B."/>
            <person name="Kodira C."/>
            <person name="Tu Z.J."/>
            <person name="Loftus B."/>
            <person name="Xi Z."/>
            <person name="Megy K."/>
            <person name="Grabherr M."/>
            <person name="Ren Q."/>
            <person name="Zdobnov E.M."/>
            <person name="Lobo N.F."/>
            <person name="Campbell K.S."/>
            <person name="Brown S.E."/>
            <person name="Bonaldo M.F."/>
            <person name="Zhu J."/>
            <person name="Sinkins S.P."/>
            <person name="Hogenkamp D.G."/>
            <person name="Amedeo P."/>
            <person name="Arensburger P."/>
            <person name="Atkinson P.W."/>
            <person name="Bidwell S."/>
            <person name="Biedler J."/>
            <person name="Birney E."/>
            <person name="Bruggner R.V."/>
            <person name="Costas J."/>
            <person name="Coy M.R."/>
            <person name="Crabtree J."/>
            <person name="Crawford M."/>
            <person name="Debruyn B."/>
            <person name="Decaprio D."/>
            <person name="Eiglmeier K."/>
            <person name="Eisenstadt E."/>
            <person name="El-Dorry H."/>
            <person name="Gelbart W.M."/>
            <person name="Gomes S.L."/>
            <person name="Hammond M."/>
            <person name="Hannick L.I."/>
            <person name="Hogan J.R."/>
            <person name="Holmes M.H."/>
            <person name="Jaffe D."/>
            <person name="Johnston J.S."/>
            <person name="Kennedy R.C."/>
            <person name="Koo H."/>
            <person name="Kravitz S."/>
            <person name="Kriventseva E.V."/>
            <person name="Kulp D."/>
            <person name="Labutti K."/>
            <person name="Lee E."/>
            <person name="Li S."/>
            <person name="Lovin D.D."/>
            <person name="Mao C."/>
            <person name="Mauceli E."/>
            <person name="Menck C.F."/>
            <person name="Miller J.R."/>
            <person name="Montgomery P."/>
            <person name="Mori A."/>
            <person name="Nascimento A.L."/>
            <person name="Naveira H.F."/>
            <person name="Nusbaum C."/>
            <person name="O'leary S."/>
            <person name="Orvis J."/>
            <person name="Pertea M."/>
            <person name="Quesneville H."/>
            <person name="Reidenbach K.R."/>
            <person name="Rogers Y.H."/>
            <person name="Roth C.W."/>
            <person name="Schneider J.R."/>
            <person name="Schatz M."/>
            <person name="Shumway M."/>
            <person name="Stanke M."/>
            <person name="Stinson E.O."/>
            <person name="Tubio J.M."/>
            <person name="Vanzee J.P."/>
            <person name="Verjovski-Almeida S."/>
            <person name="Werner D."/>
            <person name="White O."/>
            <person name="Wyder S."/>
            <person name="Zeng Q."/>
            <person name="Zhao Q."/>
            <person name="Zhao Y."/>
            <person name="Hill C.A."/>
            <person name="Raikhel A.S."/>
            <person name="Soares M.B."/>
            <person name="Knudson D.L."/>
            <person name="Lee N.H."/>
            <person name="Galagan J."/>
            <person name="Salzberg S.L."/>
            <person name="Paulsen I.T."/>
            <person name="Dimopoulos G."/>
            <person name="Collins F.H."/>
            <person name="Birren B."/>
            <person name="Fraser-Liggett C.M."/>
            <person name="Severson D.W."/>
        </authorList>
    </citation>
    <scope>NUCLEOTIDE SEQUENCE [LARGE SCALE GENOMIC DNA]</scope>
    <source>
        <strain evidence="10">Liverpool</strain>
    </source>
</reference>
<feature type="transmembrane region" description="Helical" evidence="9">
    <location>
        <begin position="74"/>
        <end position="95"/>
    </location>
</feature>
<organism evidence="10 11">
    <name type="scientific">Aedes aegypti</name>
    <name type="common">Yellowfever mosquito</name>
    <name type="synonym">Culex aegypti</name>
    <dbReference type="NCBI Taxonomy" id="7159"/>
    <lineage>
        <taxon>Eukaryota</taxon>
        <taxon>Metazoa</taxon>
        <taxon>Ecdysozoa</taxon>
        <taxon>Arthropoda</taxon>
        <taxon>Hexapoda</taxon>
        <taxon>Insecta</taxon>
        <taxon>Pterygota</taxon>
        <taxon>Neoptera</taxon>
        <taxon>Endopterygota</taxon>
        <taxon>Diptera</taxon>
        <taxon>Nematocera</taxon>
        <taxon>Culicoidea</taxon>
        <taxon>Culicidae</taxon>
        <taxon>Culicinae</taxon>
        <taxon>Aedini</taxon>
        <taxon>Aedes</taxon>
        <taxon>Stegomyia</taxon>
    </lineage>
</organism>
<dbReference type="GO" id="GO:0004984">
    <property type="term" value="F:olfactory receptor activity"/>
    <property type="evidence" value="ECO:0007669"/>
    <property type="project" value="InterPro"/>
</dbReference>
<evidence type="ECO:0000256" key="9">
    <source>
        <dbReference type="RuleBase" id="RU351113"/>
    </source>
</evidence>
<keyword evidence="3 9" id="KW-0812">Transmembrane</keyword>
<protein>
    <recommendedName>
        <fullName evidence="9">Odorant receptor</fullName>
    </recommendedName>
</protein>
<keyword evidence="2 9" id="KW-0716">Sensory transduction</keyword>
<evidence type="ECO:0000313" key="11">
    <source>
        <dbReference type="Proteomes" id="UP000682892"/>
    </source>
</evidence>
<dbReference type="AlphaFoldDB" id="A0A1S7UEC7"/>
<keyword evidence="5 9" id="KW-1133">Transmembrane helix</keyword>
<keyword evidence="4 9" id="KW-0552">Olfaction</keyword>
<feature type="transmembrane region" description="Helical" evidence="9">
    <location>
        <begin position="364"/>
        <end position="385"/>
    </location>
</feature>
<evidence type="ECO:0000256" key="3">
    <source>
        <dbReference type="ARBA" id="ARBA00022692"/>
    </source>
</evidence>